<dbReference type="Pfam" id="PF19865">
    <property type="entry name" value="DUF6338"/>
    <property type="match status" value="1"/>
</dbReference>
<feature type="transmembrane region" description="Helical" evidence="1">
    <location>
        <begin position="94"/>
        <end position="117"/>
    </location>
</feature>
<reference evidence="2 3" key="2">
    <citation type="journal article" date="2011" name="J. Bacteriol.">
        <title>Complete genome sequences for the anaerobic, extremely thermophilic plant biomass-degrading bacteria Caldicellulosiruptor hydrothermalis, Caldicellulosiruptor kristjanssonii, Caldicellulosiruptor kronotskyensis, Caldicellulosiruptor owensenis, and Caldicellulosiruptor lactoaceticus.</title>
        <authorList>
            <person name="Blumer-Schuette S.E."/>
            <person name="Ozdemir I."/>
            <person name="Mistry D."/>
            <person name="Lucas S."/>
            <person name="Lapidus A."/>
            <person name="Cheng J.F."/>
            <person name="Goodwin L.A."/>
            <person name="Pitluck S."/>
            <person name="Land M.L."/>
            <person name="Hauser L.J."/>
            <person name="Woyke T."/>
            <person name="Mikhailova N."/>
            <person name="Pati A."/>
            <person name="Kyrpides N.C."/>
            <person name="Ivanova N."/>
            <person name="Detter J.C."/>
            <person name="Walston-Davenport K."/>
            <person name="Han S."/>
            <person name="Adams M.W."/>
            <person name="Kelly R.M."/>
        </authorList>
    </citation>
    <scope>NUCLEOTIDE SEQUENCE [LARGE SCALE GENOMIC DNA]</scope>
    <source>
        <strain evidence="3">DSM 18901 / VKM B-2411 / 108</strain>
    </source>
</reference>
<dbReference type="KEGG" id="chd:Calhy_0777"/>
<feature type="transmembrane region" description="Helical" evidence="1">
    <location>
        <begin position="41"/>
        <end position="65"/>
    </location>
</feature>
<feature type="transmembrane region" description="Helical" evidence="1">
    <location>
        <begin position="12"/>
        <end position="29"/>
    </location>
</feature>
<evidence type="ECO:0000313" key="2">
    <source>
        <dbReference type="EMBL" id="ADQ06514.1"/>
    </source>
</evidence>
<dbReference type="InterPro" id="IPR045919">
    <property type="entry name" value="DUF6338"/>
</dbReference>
<dbReference type="EMBL" id="CP002219">
    <property type="protein sequence ID" value="ADQ06514.1"/>
    <property type="molecule type" value="Genomic_DNA"/>
</dbReference>
<dbReference type="Proteomes" id="UP000006890">
    <property type="component" value="Chromosome"/>
</dbReference>
<keyword evidence="1" id="KW-0812">Transmembrane</keyword>
<proteinExistence type="predicted"/>
<protein>
    <submittedName>
        <fullName evidence="2">Uncharacterized protein</fullName>
    </submittedName>
</protein>
<keyword evidence="3" id="KW-1185">Reference proteome</keyword>
<gene>
    <name evidence="2" type="ordered locus">Calhy_0777</name>
</gene>
<keyword evidence="1" id="KW-0472">Membrane</keyword>
<evidence type="ECO:0000313" key="3">
    <source>
        <dbReference type="Proteomes" id="UP000006890"/>
    </source>
</evidence>
<name>E4QE20_CALH1</name>
<accession>E4QE20</accession>
<dbReference type="STRING" id="632292.Calhy_0777"/>
<dbReference type="HOGENOM" id="CLU_1164172_0_0_9"/>
<organism evidence="2 3">
    <name type="scientific">Caldicellulosiruptor hydrothermalis (strain DSM 18901 / VKM B-2411 / 108)</name>
    <dbReference type="NCBI Taxonomy" id="632292"/>
    <lineage>
        <taxon>Bacteria</taxon>
        <taxon>Bacillati</taxon>
        <taxon>Bacillota</taxon>
        <taxon>Bacillota incertae sedis</taxon>
        <taxon>Caldicellulosiruptorales</taxon>
        <taxon>Caldicellulosiruptoraceae</taxon>
        <taxon>Caldicellulosiruptor</taxon>
    </lineage>
</organism>
<dbReference type="AlphaFoldDB" id="E4QE20"/>
<keyword evidence="1" id="KW-1133">Transmembrane helix</keyword>
<sequence>MDLFPETLKIILLLFPGLVALFATENMIGQDTRKRDSIDRLFIAFSYTIPAFAITIGLFKLVALIPPIGKIIEKYYQNNRLFNWYSGDTKLENFLVFLVIYIFLGFLSGILVSYFVVAQLNEKSISRRISNKIRRILNKPDIGGGISPWDKLFCNRESQVIEVIRPDGERIKGLLKDFTFAGDEVREIVLEGIKEVSEGNDYLQNVKYVYYHFNSGTIIKVFDIKEWQEALEKEGKNV</sequence>
<reference key="1">
    <citation type="submission" date="2010-09" db="EMBL/GenBank/DDBJ databases">
        <title>Complete sequence of Caldicellulosiruptor hydrothermalis 108.</title>
        <authorList>
            <consortium name="US DOE Joint Genome Institute"/>
            <person name="Lucas S."/>
            <person name="Copeland A."/>
            <person name="Lapidus A."/>
            <person name="Cheng J.-F."/>
            <person name="Bruce D."/>
            <person name="Goodwin L."/>
            <person name="Pitluck S."/>
            <person name="Davenport K."/>
            <person name="Detter J.C."/>
            <person name="Han C."/>
            <person name="Tapia R."/>
            <person name="Land M."/>
            <person name="Hauser L."/>
            <person name="Chang Y.-J."/>
            <person name="Jeffries C."/>
            <person name="Kyrpides N."/>
            <person name="Ivanova N."/>
            <person name="Mikhailova N."/>
            <person name="Blumer-Schuette S.E."/>
            <person name="Kelly R.M."/>
            <person name="Woyke T."/>
        </authorList>
    </citation>
    <scope>NUCLEOTIDE SEQUENCE</scope>
    <source>
        <strain>108</strain>
    </source>
</reference>
<dbReference type="RefSeq" id="WP_013402714.1">
    <property type="nucleotide sequence ID" value="NC_014652.1"/>
</dbReference>
<evidence type="ECO:0000256" key="1">
    <source>
        <dbReference type="SAM" id="Phobius"/>
    </source>
</evidence>